<feature type="signal peptide" evidence="7">
    <location>
        <begin position="1"/>
        <end position="24"/>
    </location>
</feature>
<keyword evidence="9" id="KW-1185">Reference proteome</keyword>
<keyword evidence="2" id="KW-1003">Cell membrane</keyword>
<dbReference type="GO" id="GO:0005886">
    <property type="term" value="C:plasma membrane"/>
    <property type="evidence" value="ECO:0007669"/>
    <property type="project" value="UniProtKB-SubCell"/>
</dbReference>
<dbReference type="FunFam" id="3.80.10.10:FF:000299">
    <property type="entry name" value="Piriformospora indica-insensitive protein 2"/>
    <property type="match status" value="1"/>
</dbReference>
<dbReference type="Gene3D" id="3.80.10.10">
    <property type="entry name" value="Ribonuclease Inhibitor"/>
    <property type="match status" value="2"/>
</dbReference>
<evidence type="ECO:0000256" key="7">
    <source>
        <dbReference type="SAM" id="SignalP"/>
    </source>
</evidence>
<dbReference type="Pfam" id="PF00560">
    <property type="entry name" value="LRR_1"/>
    <property type="match status" value="1"/>
</dbReference>
<keyword evidence="5" id="KW-0677">Repeat</keyword>
<keyword evidence="3" id="KW-0433">Leucine-rich repeat</keyword>
<name>A0A1Y1HZQ3_KLENI</name>
<dbReference type="AlphaFoldDB" id="A0A1Y1HZQ3"/>
<reference evidence="8 9" key="1">
    <citation type="journal article" date="2014" name="Nat. Commun.">
        <title>Klebsormidium flaccidum genome reveals primary factors for plant terrestrial adaptation.</title>
        <authorList>
            <person name="Hori K."/>
            <person name="Maruyama F."/>
            <person name="Fujisawa T."/>
            <person name="Togashi T."/>
            <person name="Yamamoto N."/>
            <person name="Seo M."/>
            <person name="Sato S."/>
            <person name="Yamada T."/>
            <person name="Mori H."/>
            <person name="Tajima N."/>
            <person name="Moriyama T."/>
            <person name="Ikeuchi M."/>
            <person name="Watanabe M."/>
            <person name="Wada H."/>
            <person name="Kobayashi K."/>
            <person name="Saito M."/>
            <person name="Masuda T."/>
            <person name="Sasaki-Sekimoto Y."/>
            <person name="Mashiguchi K."/>
            <person name="Awai K."/>
            <person name="Shimojima M."/>
            <person name="Masuda S."/>
            <person name="Iwai M."/>
            <person name="Nobusawa T."/>
            <person name="Narise T."/>
            <person name="Kondo S."/>
            <person name="Saito H."/>
            <person name="Sato R."/>
            <person name="Murakawa M."/>
            <person name="Ihara Y."/>
            <person name="Oshima-Yamada Y."/>
            <person name="Ohtaka K."/>
            <person name="Satoh M."/>
            <person name="Sonobe K."/>
            <person name="Ishii M."/>
            <person name="Ohtani R."/>
            <person name="Kanamori-Sato M."/>
            <person name="Honoki R."/>
            <person name="Miyazaki D."/>
            <person name="Mochizuki H."/>
            <person name="Umetsu J."/>
            <person name="Higashi K."/>
            <person name="Shibata D."/>
            <person name="Kamiya Y."/>
            <person name="Sato N."/>
            <person name="Nakamura Y."/>
            <person name="Tabata S."/>
            <person name="Ida S."/>
            <person name="Kurokawa K."/>
            <person name="Ohta H."/>
        </authorList>
    </citation>
    <scope>NUCLEOTIDE SEQUENCE [LARGE SCALE GENOMIC DNA]</scope>
    <source>
        <strain evidence="8 9">NIES-2285</strain>
    </source>
</reference>
<evidence type="ECO:0000313" key="8">
    <source>
        <dbReference type="EMBL" id="GAQ81338.1"/>
    </source>
</evidence>
<evidence type="ECO:0000313" key="9">
    <source>
        <dbReference type="Proteomes" id="UP000054558"/>
    </source>
</evidence>
<dbReference type="STRING" id="105231.A0A1Y1HZQ3"/>
<evidence type="ECO:0000256" key="6">
    <source>
        <dbReference type="ARBA" id="ARBA00023136"/>
    </source>
</evidence>
<sequence>MACNNVHLLCLVALHLTLVSKVGTFTIEEVQGAVRGTVLDLRGGAFRYRLRGSIPPALGSLSNLTYLDLSNNVLDGMVPPELGQLSKLRYLNLSSNYFSGVIPRELGGLSSLAYLDLSNNKRTSIIGLFNGFSGGIPGDLFKLTGLVQLYLSNNDLTGGIPSEF</sequence>
<evidence type="ECO:0000256" key="1">
    <source>
        <dbReference type="ARBA" id="ARBA00004236"/>
    </source>
</evidence>
<dbReference type="SUPFAM" id="SSF52058">
    <property type="entry name" value="L domain-like"/>
    <property type="match status" value="1"/>
</dbReference>
<evidence type="ECO:0000256" key="4">
    <source>
        <dbReference type="ARBA" id="ARBA00022729"/>
    </source>
</evidence>
<evidence type="ECO:0000256" key="3">
    <source>
        <dbReference type="ARBA" id="ARBA00022614"/>
    </source>
</evidence>
<dbReference type="InterPro" id="IPR032675">
    <property type="entry name" value="LRR_dom_sf"/>
</dbReference>
<comment type="subcellular location">
    <subcellularLocation>
        <location evidence="1">Cell membrane</location>
    </subcellularLocation>
</comment>
<feature type="chain" id="PRO_5012575762" evidence="7">
    <location>
        <begin position="25"/>
        <end position="164"/>
    </location>
</feature>
<dbReference type="OMA" id="SERDLMW"/>
<dbReference type="InterPro" id="IPR001611">
    <property type="entry name" value="Leu-rich_rpt"/>
</dbReference>
<dbReference type="InterPro" id="IPR051848">
    <property type="entry name" value="PGIP"/>
</dbReference>
<dbReference type="Proteomes" id="UP000054558">
    <property type="component" value="Unassembled WGS sequence"/>
</dbReference>
<dbReference type="EMBL" id="DF237027">
    <property type="protein sequence ID" value="GAQ81338.1"/>
    <property type="molecule type" value="Genomic_DNA"/>
</dbReference>
<keyword evidence="6" id="KW-0472">Membrane</keyword>
<keyword evidence="4 7" id="KW-0732">Signal</keyword>
<proteinExistence type="predicted"/>
<gene>
    <name evidence="8" type="ORF">KFL_000780010</name>
</gene>
<dbReference type="Pfam" id="PF13855">
    <property type="entry name" value="LRR_8"/>
    <property type="match status" value="1"/>
</dbReference>
<dbReference type="PRINTS" id="PR00019">
    <property type="entry name" value="LEURICHRPT"/>
</dbReference>
<accession>A0A1Y1HZQ3</accession>
<dbReference type="PANTHER" id="PTHR48059:SF30">
    <property type="entry name" value="OS06G0587000 PROTEIN"/>
    <property type="match status" value="1"/>
</dbReference>
<organism evidence="8 9">
    <name type="scientific">Klebsormidium nitens</name>
    <name type="common">Green alga</name>
    <name type="synonym">Ulothrix nitens</name>
    <dbReference type="NCBI Taxonomy" id="105231"/>
    <lineage>
        <taxon>Eukaryota</taxon>
        <taxon>Viridiplantae</taxon>
        <taxon>Streptophyta</taxon>
        <taxon>Klebsormidiophyceae</taxon>
        <taxon>Klebsormidiales</taxon>
        <taxon>Klebsormidiaceae</taxon>
        <taxon>Klebsormidium</taxon>
    </lineage>
</organism>
<dbReference type="PANTHER" id="PTHR48059">
    <property type="entry name" value="POLYGALACTURONASE INHIBITOR 1"/>
    <property type="match status" value="1"/>
</dbReference>
<evidence type="ECO:0000256" key="5">
    <source>
        <dbReference type="ARBA" id="ARBA00022737"/>
    </source>
</evidence>
<evidence type="ECO:0000256" key="2">
    <source>
        <dbReference type="ARBA" id="ARBA00022475"/>
    </source>
</evidence>
<dbReference type="OrthoDB" id="1939111at2759"/>
<protein>
    <submittedName>
        <fullName evidence="8">Uncharacterized protein</fullName>
    </submittedName>
</protein>